<protein>
    <recommendedName>
        <fullName evidence="3">START domain-containing protein</fullName>
    </recommendedName>
</protein>
<evidence type="ECO:0000313" key="2">
    <source>
        <dbReference type="Proteomes" id="UP000198211"/>
    </source>
</evidence>
<sequence>MSDVYRDLNLPGGKWNNPSVLLAVGTIDNTLDEVMFGLETPDFQTMQVRAETLVKHPINGDILTQLAGPTEIDPFQFMGVTWFVGQPTWPFKLVAHARDFVVVSATGVMRHTTGELIGYEMVQSIHLPECPPLPKSVVRGKIMYGAIYRQREEGDVDVFIHIYVETHCRLFDKLVVAEIWDSVVGFWNAPSLSEAKKLQWCMDNKSVLLQHKILSDNIEKFKHYENCPSKRSSSSRRRSTHLSDHGTCALCMVQICSSCRVKRTLKVPDEHSKLLDLHVAVCRKCILVVQDQDPAEIAIDNQRKREAQQHTKREDTRRRMTFPSMWGFSLLSTLGTNKRYPSISVSDLVKLINSFSDVGTNQIHSVRRKTDPLH</sequence>
<dbReference type="STRING" id="4795.A0A225WU82"/>
<organism evidence="1 2">
    <name type="scientific">Phytophthora megakarya</name>
    <dbReference type="NCBI Taxonomy" id="4795"/>
    <lineage>
        <taxon>Eukaryota</taxon>
        <taxon>Sar</taxon>
        <taxon>Stramenopiles</taxon>
        <taxon>Oomycota</taxon>
        <taxon>Peronosporomycetes</taxon>
        <taxon>Peronosporales</taxon>
        <taxon>Peronosporaceae</taxon>
        <taxon>Phytophthora</taxon>
    </lineage>
</organism>
<gene>
    <name evidence="1" type="ORF">PHMEG_0004277</name>
</gene>
<dbReference type="InterPro" id="IPR023393">
    <property type="entry name" value="START-like_dom_sf"/>
</dbReference>
<dbReference type="Proteomes" id="UP000198211">
    <property type="component" value="Unassembled WGS sequence"/>
</dbReference>
<dbReference type="AlphaFoldDB" id="A0A225WU82"/>
<proteinExistence type="predicted"/>
<dbReference type="PANTHER" id="PTHR13510">
    <property type="entry name" value="FYVE-FINGER-CONTAINING RAB5 EFFECTOR PROTEIN RABENOSYN-5-RELATED"/>
    <property type="match status" value="1"/>
</dbReference>
<accession>A0A225WU82</accession>
<comment type="caution">
    <text evidence="1">The sequence shown here is derived from an EMBL/GenBank/DDBJ whole genome shotgun (WGS) entry which is preliminary data.</text>
</comment>
<reference evidence="2" key="1">
    <citation type="submission" date="2017-03" db="EMBL/GenBank/DDBJ databases">
        <title>Phytopthora megakarya and P. palmivora, two closely related causual agents of cacao black pod achieved similar genome size and gene model numbers by different mechanisms.</title>
        <authorList>
            <person name="Ali S."/>
            <person name="Shao J."/>
            <person name="Larry D.J."/>
            <person name="Kronmiller B."/>
            <person name="Shen D."/>
            <person name="Strem M.D."/>
            <person name="Melnick R.L."/>
            <person name="Guiltinan M.J."/>
            <person name="Tyler B.M."/>
            <person name="Meinhardt L.W."/>
            <person name="Bailey B.A."/>
        </authorList>
    </citation>
    <scope>NUCLEOTIDE SEQUENCE [LARGE SCALE GENOMIC DNA]</scope>
    <source>
        <strain evidence="2">zdho120</strain>
    </source>
</reference>
<dbReference type="OrthoDB" id="126061at2759"/>
<evidence type="ECO:0008006" key="3">
    <source>
        <dbReference type="Google" id="ProtNLM"/>
    </source>
</evidence>
<name>A0A225WU82_9STRA</name>
<evidence type="ECO:0000313" key="1">
    <source>
        <dbReference type="EMBL" id="OWZ21205.1"/>
    </source>
</evidence>
<dbReference type="InterPro" id="IPR052727">
    <property type="entry name" value="Rab4/Rab5_effector"/>
</dbReference>
<dbReference type="Gene3D" id="3.30.530.20">
    <property type="match status" value="1"/>
</dbReference>
<dbReference type="PANTHER" id="PTHR13510:SF44">
    <property type="entry name" value="RABENOSYN-5"/>
    <property type="match status" value="1"/>
</dbReference>
<keyword evidence="2" id="KW-1185">Reference proteome</keyword>
<dbReference type="EMBL" id="NBNE01000247">
    <property type="protein sequence ID" value="OWZ21205.1"/>
    <property type="molecule type" value="Genomic_DNA"/>
</dbReference>